<keyword evidence="2 6" id="KW-0328">Glycosyltransferase</keyword>
<feature type="compositionally biased region" description="Basic and acidic residues" evidence="4">
    <location>
        <begin position="23"/>
        <end position="33"/>
    </location>
</feature>
<dbReference type="Proteomes" id="UP000018144">
    <property type="component" value="Unassembled WGS sequence"/>
</dbReference>
<feature type="region of interest" description="Disordered" evidence="4">
    <location>
        <begin position="11"/>
        <end position="81"/>
    </location>
</feature>
<dbReference type="PANTHER" id="PTHR31121">
    <property type="entry name" value="ALPHA-1,2 MANNOSYLTRANSFERASE KTR1"/>
    <property type="match status" value="1"/>
</dbReference>
<evidence type="ECO:0000256" key="5">
    <source>
        <dbReference type="SAM" id="Phobius"/>
    </source>
</evidence>
<feature type="compositionally biased region" description="Basic and acidic residues" evidence="4">
    <location>
        <begin position="590"/>
        <end position="602"/>
    </location>
</feature>
<evidence type="ECO:0000256" key="3">
    <source>
        <dbReference type="ARBA" id="ARBA00022679"/>
    </source>
</evidence>
<evidence type="ECO:0000313" key="6">
    <source>
        <dbReference type="EMBL" id="CCX13416.1"/>
    </source>
</evidence>
<dbReference type="PANTHER" id="PTHR31121:SF6">
    <property type="entry name" value="ALPHA-1,2 MANNOSYLTRANSFERASE KTR1"/>
    <property type="match status" value="1"/>
</dbReference>
<dbReference type="InterPro" id="IPR002685">
    <property type="entry name" value="Glyco_trans_15"/>
</dbReference>
<dbReference type="GO" id="GO:0000032">
    <property type="term" value="P:cell wall mannoprotein biosynthetic process"/>
    <property type="evidence" value="ECO:0007669"/>
    <property type="project" value="TreeGrafter"/>
</dbReference>
<sequence length="602" mass="69074">MTGDFPRQFFVSINDTPTSTSTTKDKDRDRDNLRNTPYSSRTNATPNWLATLARETKSSKSSKDKTSMDTTSYPRKDGSSASSFLSMSLRLAAKRTIFRTICILTIFMLAYHLFASVELRDIRNIREKYISDVNAMKAGAAVPAAAEATVAAPAAPAAVPSPEAPQKEHHDQVIPPAIPVVAAASQDTSSPNHLSGSKVTVGKEKATLLMLVRNRELQKALGSMRMIEDRFNRNYKYPWTFMNDKPFTEDFIKYTTGMASGPVEYVVIPESNWSVPSTLNSTVIEDGMKNLQNAGVIYGGSLSYRHMCRFNSGFFYEQEALQKYSWYWRVEPGIEFYCDITYDPFTYMRENGKVYGWVITMYEFLATIPTLFHRTKEFVNANPHVLAEDNSLNWIVDNVNMTKVKEEKKVEGEYNLCHFWSNFEIASLDFYRSEVYRKYFQYLDSTGGFFMKDGGMLRFIVWLCRCFYRDLKCTTFRISDTRTVPLQDVLKMMNLIPLGDVIVIGIQTLIWTRILVPRGGSRLMERERVRDGHRERLVGRGIMGSRRFCEGCWVELDKVRQGPMQADNVRQLWMELDKSDKVRQSPMNSDEVRRSLGLERTR</sequence>
<dbReference type="InterPro" id="IPR029044">
    <property type="entry name" value="Nucleotide-diphossugar_trans"/>
</dbReference>
<feature type="compositionally biased region" description="Basic and acidic residues" evidence="4">
    <location>
        <begin position="54"/>
        <end position="67"/>
    </location>
</feature>
<dbReference type="GO" id="GO:0006493">
    <property type="term" value="P:protein O-linked glycosylation"/>
    <property type="evidence" value="ECO:0007669"/>
    <property type="project" value="TreeGrafter"/>
</dbReference>
<dbReference type="GO" id="GO:0000026">
    <property type="term" value="F:alpha-1,2-mannosyltransferase activity"/>
    <property type="evidence" value="ECO:0007669"/>
    <property type="project" value="TreeGrafter"/>
</dbReference>
<protein>
    <submittedName>
        <fullName evidence="6">Similar to Probable mannosyltransferase KTR2 acc. no. P33550</fullName>
    </submittedName>
</protein>
<organism evidence="6 7">
    <name type="scientific">Pyronema omphalodes (strain CBS 100304)</name>
    <name type="common">Pyronema confluens</name>
    <dbReference type="NCBI Taxonomy" id="1076935"/>
    <lineage>
        <taxon>Eukaryota</taxon>
        <taxon>Fungi</taxon>
        <taxon>Dikarya</taxon>
        <taxon>Ascomycota</taxon>
        <taxon>Pezizomycotina</taxon>
        <taxon>Pezizomycetes</taxon>
        <taxon>Pezizales</taxon>
        <taxon>Pyronemataceae</taxon>
        <taxon>Pyronema</taxon>
    </lineage>
</organism>
<dbReference type="GO" id="GO:0006487">
    <property type="term" value="P:protein N-linked glycosylation"/>
    <property type="evidence" value="ECO:0007669"/>
    <property type="project" value="TreeGrafter"/>
</dbReference>
<comment type="similarity">
    <text evidence="1">Belongs to the glycosyltransferase 15 family.</text>
</comment>
<gene>
    <name evidence="6" type="ORF">PCON_13009</name>
</gene>
<keyword evidence="7" id="KW-1185">Reference proteome</keyword>
<keyword evidence="5" id="KW-1133">Transmembrane helix</keyword>
<dbReference type="EMBL" id="HF935839">
    <property type="protein sequence ID" value="CCX13416.1"/>
    <property type="molecule type" value="Genomic_DNA"/>
</dbReference>
<keyword evidence="5" id="KW-0472">Membrane</keyword>
<feature type="transmembrane region" description="Helical" evidence="5">
    <location>
        <begin position="96"/>
        <end position="114"/>
    </location>
</feature>
<dbReference type="Pfam" id="PF01793">
    <property type="entry name" value="Glyco_transf_15"/>
    <property type="match status" value="1"/>
</dbReference>
<dbReference type="Gene3D" id="3.90.550.10">
    <property type="entry name" value="Spore Coat Polysaccharide Biosynthesis Protein SpsA, Chain A"/>
    <property type="match status" value="1"/>
</dbReference>
<accession>U4L805</accession>
<dbReference type="STRING" id="1076935.U4L805"/>
<keyword evidence="5" id="KW-0812">Transmembrane</keyword>
<proteinExistence type="inferred from homology"/>
<feature type="region of interest" description="Disordered" evidence="4">
    <location>
        <begin position="580"/>
        <end position="602"/>
    </location>
</feature>
<name>U4L805_PYROM</name>
<keyword evidence="3 6" id="KW-0808">Transferase</keyword>
<evidence type="ECO:0000256" key="2">
    <source>
        <dbReference type="ARBA" id="ARBA00022676"/>
    </source>
</evidence>
<evidence type="ECO:0000256" key="1">
    <source>
        <dbReference type="ARBA" id="ARBA00007677"/>
    </source>
</evidence>
<dbReference type="OrthoDB" id="439943at2759"/>
<evidence type="ECO:0000313" key="7">
    <source>
        <dbReference type="Proteomes" id="UP000018144"/>
    </source>
</evidence>
<dbReference type="AlphaFoldDB" id="U4L805"/>
<reference evidence="6 7" key="1">
    <citation type="journal article" date="2013" name="PLoS Genet.">
        <title>The genome and development-dependent transcriptomes of Pyronema confluens: a window into fungal evolution.</title>
        <authorList>
            <person name="Traeger S."/>
            <person name="Altegoer F."/>
            <person name="Freitag M."/>
            <person name="Gabaldon T."/>
            <person name="Kempken F."/>
            <person name="Kumar A."/>
            <person name="Marcet-Houben M."/>
            <person name="Poggeler S."/>
            <person name="Stajich J.E."/>
            <person name="Nowrousian M."/>
        </authorList>
    </citation>
    <scope>NUCLEOTIDE SEQUENCE [LARGE SCALE GENOMIC DNA]</scope>
    <source>
        <strain evidence="7">CBS 100304</strain>
        <tissue evidence="6">Vegetative mycelium</tissue>
    </source>
</reference>
<dbReference type="GO" id="GO:0016020">
    <property type="term" value="C:membrane"/>
    <property type="evidence" value="ECO:0007669"/>
    <property type="project" value="InterPro"/>
</dbReference>
<feature type="compositionally biased region" description="Polar residues" evidence="4">
    <location>
        <begin position="34"/>
        <end position="48"/>
    </location>
</feature>
<evidence type="ECO:0000256" key="4">
    <source>
        <dbReference type="SAM" id="MobiDB-lite"/>
    </source>
</evidence>
<dbReference type="eggNOG" id="KOG4472">
    <property type="taxonomic scope" value="Eukaryota"/>
</dbReference>
<dbReference type="GO" id="GO:0005794">
    <property type="term" value="C:Golgi apparatus"/>
    <property type="evidence" value="ECO:0007669"/>
    <property type="project" value="TreeGrafter"/>
</dbReference>
<dbReference type="SUPFAM" id="SSF53448">
    <property type="entry name" value="Nucleotide-diphospho-sugar transferases"/>
    <property type="match status" value="1"/>
</dbReference>